<organism evidence="1 2">
    <name type="scientific">Cellulomonas cellasea DSM 20118</name>
    <dbReference type="NCBI Taxonomy" id="1408250"/>
    <lineage>
        <taxon>Bacteria</taxon>
        <taxon>Bacillati</taxon>
        <taxon>Actinomycetota</taxon>
        <taxon>Actinomycetes</taxon>
        <taxon>Micrococcales</taxon>
        <taxon>Cellulomonadaceae</taxon>
        <taxon>Cellulomonas</taxon>
    </lineage>
</organism>
<evidence type="ECO:0008006" key="3">
    <source>
        <dbReference type="Google" id="ProtNLM"/>
    </source>
</evidence>
<dbReference type="OrthoDB" id="4824179at2"/>
<sequence length="146" mass="15561">MRLFGRHAEVPAEVGDGFVAGEAVALQTSFQAALTGHERAVRAPVPAELLLEPGKGGRVVLVWRNVVVGFVPPAHEADLRGQLNRAGKDRLVCPGQVYRDGDVWRLWVGAHPPAGAPAPEPGSDRLSAPPTRIFGLALPRPVDDED</sequence>
<dbReference type="EMBL" id="AXNT01000016">
    <property type="protein sequence ID" value="KGM03339.1"/>
    <property type="molecule type" value="Genomic_DNA"/>
</dbReference>
<evidence type="ECO:0000313" key="1">
    <source>
        <dbReference type="EMBL" id="KGM03339.1"/>
    </source>
</evidence>
<gene>
    <name evidence="1" type="ORF">Q760_05690</name>
</gene>
<dbReference type="Proteomes" id="UP000029833">
    <property type="component" value="Unassembled WGS sequence"/>
</dbReference>
<protein>
    <recommendedName>
        <fullName evidence="3">HIRAN domain-containing protein</fullName>
    </recommendedName>
</protein>
<evidence type="ECO:0000313" key="2">
    <source>
        <dbReference type="Proteomes" id="UP000029833"/>
    </source>
</evidence>
<dbReference type="AlphaFoldDB" id="A0A0A0BBS8"/>
<comment type="caution">
    <text evidence="1">The sequence shown here is derived from an EMBL/GenBank/DDBJ whole genome shotgun (WGS) entry which is preliminary data.</text>
</comment>
<proteinExistence type="predicted"/>
<name>A0A0A0BBS8_9CELL</name>
<dbReference type="RefSeq" id="WP_141371938.1">
    <property type="nucleotide sequence ID" value="NZ_AXNT01000016.1"/>
</dbReference>
<keyword evidence="2" id="KW-1185">Reference proteome</keyword>
<reference evidence="1 2" key="1">
    <citation type="submission" date="2013-10" db="EMBL/GenBank/DDBJ databases">
        <authorList>
            <person name="Wang G."/>
            <person name="Zhuang W."/>
        </authorList>
    </citation>
    <scope>NUCLEOTIDE SEQUENCE [LARGE SCALE GENOMIC DNA]</scope>
    <source>
        <strain evidence="1 2">DSM 20118</strain>
    </source>
</reference>
<accession>A0A0A0BBS8</accession>